<feature type="binding site" evidence="7">
    <location>
        <position position="82"/>
    </location>
    <ligand>
        <name>[4Fe-4S] cluster</name>
        <dbReference type="ChEBI" id="CHEBI:49883"/>
        <note>4Fe-4S-S-AdoMet</note>
    </ligand>
</feature>
<keyword evidence="1" id="KW-0004">4Fe-4S</keyword>
<evidence type="ECO:0000313" key="10">
    <source>
        <dbReference type="Proteomes" id="UP000019460"/>
    </source>
</evidence>
<keyword evidence="6 7" id="KW-0411">Iron-sulfur</keyword>
<organism evidence="9 10">
    <name type="scientific">Imhoffiella purpurea</name>
    <dbReference type="NCBI Taxonomy" id="1249627"/>
    <lineage>
        <taxon>Bacteria</taxon>
        <taxon>Pseudomonadati</taxon>
        <taxon>Pseudomonadota</taxon>
        <taxon>Gammaproteobacteria</taxon>
        <taxon>Chromatiales</taxon>
        <taxon>Chromatiaceae</taxon>
        <taxon>Imhoffiella</taxon>
    </lineage>
</organism>
<comment type="cofactor">
    <cofactor evidence="7">
        <name>[4Fe-4S] cluster</name>
        <dbReference type="ChEBI" id="CHEBI:49883"/>
    </cofactor>
    <text evidence="7">Binds 1 [4Fe-4S] cluster. The cluster is coordinated with 3 cysteines and an exchangeable S-adenosyl-L-methionine.</text>
</comment>
<proteinExistence type="predicted"/>
<gene>
    <name evidence="9" type="ORF">D779_2688</name>
</gene>
<dbReference type="GO" id="GO:0006006">
    <property type="term" value="P:glucose metabolic process"/>
    <property type="evidence" value="ECO:0007669"/>
    <property type="project" value="UniProtKB-KW"/>
</dbReference>
<reference evidence="9 10" key="1">
    <citation type="submission" date="2012-11" db="EMBL/GenBank/DDBJ databases">
        <title>Genome assembly of Thiorhodococcus sp. AK35.</title>
        <authorList>
            <person name="Nupur N."/>
            <person name="Khatri I."/>
            <person name="Subramanian S."/>
            <person name="Pinnaka A."/>
        </authorList>
    </citation>
    <scope>NUCLEOTIDE SEQUENCE [LARGE SCALE GENOMIC DNA]</scope>
    <source>
        <strain evidence="9 10">AK35</strain>
    </source>
</reference>
<dbReference type="InterPro" id="IPR058240">
    <property type="entry name" value="rSAM_sf"/>
</dbReference>
<dbReference type="SUPFAM" id="SSF102114">
    <property type="entry name" value="Radical SAM enzymes"/>
    <property type="match status" value="1"/>
</dbReference>
<dbReference type="OrthoDB" id="9778883at2"/>
<dbReference type="PROSITE" id="PS51918">
    <property type="entry name" value="RADICAL_SAM"/>
    <property type="match status" value="1"/>
</dbReference>
<evidence type="ECO:0000256" key="6">
    <source>
        <dbReference type="ARBA" id="ARBA00023014"/>
    </source>
</evidence>
<keyword evidence="9" id="KW-0670">Pyruvate</keyword>
<keyword evidence="2" id="KW-0119">Carbohydrate metabolism</keyword>
<keyword evidence="5 7" id="KW-0408">Iron</keyword>
<dbReference type="SFLD" id="SFLDG01101">
    <property type="entry name" value="Uncharacterised_Radical_SAM_Su"/>
    <property type="match status" value="1"/>
</dbReference>
<dbReference type="PANTHER" id="PTHR30352">
    <property type="entry name" value="PYRUVATE FORMATE-LYASE-ACTIVATING ENZYME"/>
    <property type="match status" value="1"/>
</dbReference>
<evidence type="ECO:0000256" key="5">
    <source>
        <dbReference type="ARBA" id="ARBA00023004"/>
    </source>
</evidence>
<dbReference type="PANTHER" id="PTHR30352:SF5">
    <property type="entry name" value="PYRUVATE FORMATE-LYASE 1-ACTIVATING ENZYME"/>
    <property type="match status" value="1"/>
</dbReference>
<dbReference type="GO" id="GO:0016829">
    <property type="term" value="F:lyase activity"/>
    <property type="evidence" value="ECO:0007669"/>
    <property type="project" value="UniProtKB-KW"/>
</dbReference>
<keyword evidence="10" id="KW-1185">Reference proteome</keyword>
<dbReference type="SFLD" id="SFLDS00029">
    <property type="entry name" value="Radical_SAM"/>
    <property type="match status" value="1"/>
</dbReference>
<dbReference type="GO" id="GO:0046872">
    <property type="term" value="F:metal ion binding"/>
    <property type="evidence" value="ECO:0007669"/>
    <property type="project" value="UniProtKB-KW"/>
</dbReference>
<dbReference type="InterPro" id="IPR007197">
    <property type="entry name" value="rSAM"/>
</dbReference>
<dbReference type="InterPro" id="IPR013785">
    <property type="entry name" value="Aldolase_TIM"/>
</dbReference>
<dbReference type="Pfam" id="PF04055">
    <property type="entry name" value="Radical_SAM"/>
    <property type="match status" value="1"/>
</dbReference>
<evidence type="ECO:0000259" key="8">
    <source>
        <dbReference type="PROSITE" id="PS51918"/>
    </source>
</evidence>
<dbReference type="GO" id="GO:0051539">
    <property type="term" value="F:4 iron, 4 sulfur cluster binding"/>
    <property type="evidence" value="ECO:0007669"/>
    <property type="project" value="UniProtKB-KW"/>
</dbReference>
<dbReference type="STRING" id="1249627.D779_2688"/>
<dbReference type="EMBL" id="AONC01000040">
    <property type="protein sequence ID" value="EXJ14547.1"/>
    <property type="molecule type" value="Genomic_DNA"/>
</dbReference>
<keyword evidence="9" id="KW-0456">Lyase</keyword>
<dbReference type="InterPro" id="IPR016431">
    <property type="entry name" value="Pyrv-formate_lyase-activ_prd"/>
</dbReference>
<evidence type="ECO:0000313" key="9">
    <source>
        <dbReference type="EMBL" id="EXJ14547.1"/>
    </source>
</evidence>
<sequence length="358" mass="39156">MQEARFFDRLDKNRVHCGLCPHDCVIPEGGRGVCAVRYNSGGKLYSLVTDRVITRNLDPIEKKPLFHFHPGSSAYSISAVGCNLLCNFCQNWEISQWPREHLPSHVPGAGDDVICPRIDLLGDCIPGERVTPDQIVQAALDSGASTIAYTYTEPTIFYELACATARKAGEAGLANAFITNGYISEAPQCEVGPLLDAANVDLKFFSDESYRNLSRVRLAPVLDAIGRYHEMGIWLEITTLVIPGVNDSDAELGQIAGFIRSLSPDIPWHVSRFRAAYNYRGAQPTPVATLERAVEIGKEAGLRYVYTGNLPGDGGEHTYCHQCGARLIQRYGFQVLSNRIRGGCCPDCGSRVAGVGME</sequence>
<name>W9VES6_9GAMM</name>
<dbReference type="CDD" id="cd01335">
    <property type="entry name" value="Radical_SAM"/>
    <property type="match status" value="1"/>
</dbReference>
<feature type="binding site" evidence="7">
    <location>
        <position position="86"/>
    </location>
    <ligand>
        <name>[4Fe-4S] cluster</name>
        <dbReference type="ChEBI" id="CHEBI:49883"/>
        <note>4Fe-4S-S-AdoMet</note>
    </ligand>
</feature>
<evidence type="ECO:0000256" key="3">
    <source>
        <dbReference type="ARBA" id="ARBA00022691"/>
    </source>
</evidence>
<feature type="binding site" evidence="7">
    <location>
        <position position="89"/>
    </location>
    <ligand>
        <name>[4Fe-4S] cluster</name>
        <dbReference type="ChEBI" id="CHEBI:49883"/>
        <note>4Fe-4S-S-AdoMet</note>
    </ligand>
</feature>
<accession>W9VES6</accession>
<dbReference type="AlphaFoldDB" id="W9VES6"/>
<feature type="domain" description="Radical SAM core" evidence="8">
    <location>
        <begin position="68"/>
        <end position="303"/>
    </location>
</feature>
<dbReference type="RefSeq" id="WP_043754987.1">
    <property type="nucleotide sequence ID" value="NZ_AONC01000040.1"/>
</dbReference>
<keyword evidence="3 7" id="KW-0949">S-adenosyl-L-methionine</keyword>
<dbReference type="InterPro" id="IPR034457">
    <property type="entry name" value="Organic_radical-activating"/>
</dbReference>
<evidence type="ECO:0000256" key="7">
    <source>
        <dbReference type="PIRSR" id="PIRSR004869-50"/>
    </source>
</evidence>
<evidence type="ECO:0000256" key="4">
    <source>
        <dbReference type="ARBA" id="ARBA00022723"/>
    </source>
</evidence>
<dbReference type="InterPro" id="IPR027596">
    <property type="entry name" value="AmmeMemoSam_rS"/>
</dbReference>
<dbReference type="Proteomes" id="UP000019460">
    <property type="component" value="Unassembled WGS sequence"/>
</dbReference>
<dbReference type="PIRSF" id="PIRSF004869">
    <property type="entry name" value="PflX_prd"/>
    <property type="match status" value="1"/>
</dbReference>
<protein>
    <submittedName>
        <fullName evidence="9">Radical SAM, Pyruvate-formate lyase-activating enzyme</fullName>
    </submittedName>
</protein>
<evidence type="ECO:0000256" key="2">
    <source>
        <dbReference type="ARBA" id="ARBA00022526"/>
    </source>
</evidence>
<dbReference type="Gene3D" id="3.20.20.70">
    <property type="entry name" value="Aldolase class I"/>
    <property type="match status" value="1"/>
</dbReference>
<comment type="caution">
    <text evidence="9">The sequence shown here is derived from an EMBL/GenBank/DDBJ whole genome shotgun (WGS) entry which is preliminary data.</text>
</comment>
<keyword evidence="2" id="KW-0313">Glucose metabolism</keyword>
<evidence type="ECO:0000256" key="1">
    <source>
        <dbReference type="ARBA" id="ARBA00022485"/>
    </source>
</evidence>
<keyword evidence="4 7" id="KW-0479">Metal-binding</keyword>
<dbReference type="eggNOG" id="COG1180">
    <property type="taxonomic scope" value="Bacteria"/>
</dbReference>
<dbReference type="PATRIC" id="fig|1249627.3.peg.2853"/>